<sequence>MDDSLENKFRLATIAPLDRRMKRKHLAVYGFILDWYHRKYGDALASVRHIVATLKERDPDGIGLYTGDVHSALKDLVSWGYLTQEKGSGRRASRYVPDWAHGRSVHKTPNTTESEISVLENQNTSVRGIPNATADSVHKTQNQDPSTVTRSLDPGTRKDGYDCAPPSAPPVPGLGRRCDLQGDRRSRGKAWDPLPLRWLH</sequence>
<protein>
    <submittedName>
        <fullName evidence="2">Uncharacterized protein</fullName>
    </submittedName>
</protein>
<evidence type="ECO:0000256" key="1">
    <source>
        <dbReference type="SAM" id="MobiDB-lite"/>
    </source>
</evidence>
<name>A0ABW3Z0G0_MYCRA</name>
<feature type="region of interest" description="Disordered" evidence="1">
    <location>
        <begin position="128"/>
        <end position="200"/>
    </location>
</feature>
<keyword evidence="3" id="KW-1185">Reference proteome</keyword>
<feature type="compositionally biased region" description="Basic and acidic residues" evidence="1">
    <location>
        <begin position="176"/>
        <end position="185"/>
    </location>
</feature>
<gene>
    <name evidence="2" type="ORF">ACFQ33_17660</name>
</gene>
<dbReference type="EMBL" id="JBHTNF010000013">
    <property type="protein sequence ID" value="MFD1329719.1"/>
    <property type="molecule type" value="Genomic_DNA"/>
</dbReference>
<evidence type="ECO:0000313" key="2">
    <source>
        <dbReference type="EMBL" id="MFD1329719.1"/>
    </source>
</evidence>
<feature type="compositionally biased region" description="Polar residues" evidence="1">
    <location>
        <begin position="139"/>
        <end position="150"/>
    </location>
</feature>
<dbReference type="Proteomes" id="UP001597173">
    <property type="component" value="Unassembled WGS sequence"/>
</dbReference>
<comment type="caution">
    <text evidence="2">The sequence shown here is derived from an EMBL/GenBank/DDBJ whole genome shotgun (WGS) entry which is preliminary data.</text>
</comment>
<accession>A0ABW3Z0G0</accession>
<proteinExistence type="predicted"/>
<dbReference type="RefSeq" id="WP_374840966.1">
    <property type="nucleotide sequence ID" value="NZ_JBHEEW010000017.1"/>
</dbReference>
<evidence type="ECO:0000313" key="3">
    <source>
        <dbReference type="Proteomes" id="UP001597173"/>
    </source>
</evidence>
<organism evidence="2 3">
    <name type="scientific">Mycoplana ramosa</name>
    <name type="common">Mycoplana bullata</name>
    <dbReference type="NCBI Taxonomy" id="40837"/>
    <lineage>
        <taxon>Bacteria</taxon>
        <taxon>Pseudomonadati</taxon>
        <taxon>Pseudomonadota</taxon>
        <taxon>Alphaproteobacteria</taxon>
        <taxon>Hyphomicrobiales</taxon>
        <taxon>Rhizobiaceae</taxon>
        <taxon>Mycoplana</taxon>
    </lineage>
</organism>
<reference evidence="3" key="1">
    <citation type="journal article" date="2019" name="Int. J. Syst. Evol. Microbiol.">
        <title>The Global Catalogue of Microorganisms (GCM) 10K type strain sequencing project: providing services to taxonomists for standard genome sequencing and annotation.</title>
        <authorList>
            <consortium name="The Broad Institute Genomics Platform"/>
            <consortium name="The Broad Institute Genome Sequencing Center for Infectious Disease"/>
            <person name="Wu L."/>
            <person name="Ma J."/>
        </authorList>
    </citation>
    <scope>NUCLEOTIDE SEQUENCE [LARGE SCALE GENOMIC DNA]</scope>
    <source>
        <strain evidence="3">CCUG 55609</strain>
    </source>
</reference>